<dbReference type="AlphaFoldDB" id="A0AAN7AU98"/>
<gene>
    <name evidence="1" type="ORF">QBC40DRAFT_284903</name>
</gene>
<dbReference type="Proteomes" id="UP001303160">
    <property type="component" value="Unassembled WGS sequence"/>
</dbReference>
<protein>
    <submittedName>
        <fullName evidence="1">Uncharacterized protein</fullName>
    </submittedName>
</protein>
<keyword evidence="2" id="KW-1185">Reference proteome</keyword>
<dbReference type="InterPro" id="IPR023213">
    <property type="entry name" value="CAT-like_dom_sf"/>
</dbReference>
<sequence length="85" mass="9675">MCRPTPPSAYIWQTVTQIRAPRLKPDVAPILGRAIDVRRFLNIPSSYPGLMQNMRYLQRPLNKIIDLSLGHIASQQAGLLVDCRY</sequence>
<dbReference type="EMBL" id="MU863957">
    <property type="protein sequence ID" value="KAK4197725.1"/>
    <property type="molecule type" value="Genomic_DNA"/>
</dbReference>
<evidence type="ECO:0000313" key="2">
    <source>
        <dbReference type="Proteomes" id="UP001303160"/>
    </source>
</evidence>
<comment type="caution">
    <text evidence="1">The sequence shown here is derived from an EMBL/GenBank/DDBJ whole genome shotgun (WGS) entry which is preliminary data.</text>
</comment>
<organism evidence="1 2">
    <name type="scientific">Triangularia verruculosa</name>
    <dbReference type="NCBI Taxonomy" id="2587418"/>
    <lineage>
        <taxon>Eukaryota</taxon>
        <taxon>Fungi</taxon>
        <taxon>Dikarya</taxon>
        <taxon>Ascomycota</taxon>
        <taxon>Pezizomycotina</taxon>
        <taxon>Sordariomycetes</taxon>
        <taxon>Sordariomycetidae</taxon>
        <taxon>Sordariales</taxon>
        <taxon>Podosporaceae</taxon>
        <taxon>Triangularia</taxon>
    </lineage>
</organism>
<reference evidence="1" key="1">
    <citation type="journal article" date="2023" name="Mol. Phylogenet. Evol.">
        <title>Genome-scale phylogeny and comparative genomics of the fungal order Sordariales.</title>
        <authorList>
            <person name="Hensen N."/>
            <person name="Bonometti L."/>
            <person name="Westerberg I."/>
            <person name="Brannstrom I.O."/>
            <person name="Guillou S."/>
            <person name="Cros-Aarteil S."/>
            <person name="Calhoun S."/>
            <person name="Haridas S."/>
            <person name="Kuo A."/>
            <person name="Mondo S."/>
            <person name="Pangilinan J."/>
            <person name="Riley R."/>
            <person name="LaButti K."/>
            <person name="Andreopoulos B."/>
            <person name="Lipzen A."/>
            <person name="Chen C."/>
            <person name="Yan M."/>
            <person name="Daum C."/>
            <person name="Ng V."/>
            <person name="Clum A."/>
            <person name="Steindorff A."/>
            <person name="Ohm R.A."/>
            <person name="Martin F."/>
            <person name="Silar P."/>
            <person name="Natvig D.O."/>
            <person name="Lalanne C."/>
            <person name="Gautier V."/>
            <person name="Ament-Velasquez S.L."/>
            <person name="Kruys A."/>
            <person name="Hutchinson M.I."/>
            <person name="Powell A.J."/>
            <person name="Barry K."/>
            <person name="Miller A.N."/>
            <person name="Grigoriev I.V."/>
            <person name="Debuchy R."/>
            <person name="Gladieux P."/>
            <person name="Hiltunen Thoren M."/>
            <person name="Johannesson H."/>
        </authorList>
    </citation>
    <scope>NUCLEOTIDE SEQUENCE</scope>
    <source>
        <strain evidence="1">CBS 315.58</strain>
    </source>
</reference>
<dbReference type="Gene3D" id="3.30.559.10">
    <property type="entry name" value="Chloramphenicol acetyltransferase-like domain"/>
    <property type="match status" value="1"/>
</dbReference>
<proteinExistence type="predicted"/>
<reference evidence="1" key="2">
    <citation type="submission" date="2023-05" db="EMBL/GenBank/DDBJ databases">
        <authorList>
            <consortium name="Lawrence Berkeley National Laboratory"/>
            <person name="Steindorff A."/>
            <person name="Hensen N."/>
            <person name="Bonometti L."/>
            <person name="Westerberg I."/>
            <person name="Brannstrom I.O."/>
            <person name="Guillou S."/>
            <person name="Cros-Aarteil S."/>
            <person name="Calhoun S."/>
            <person name="Haridas S."/>
            <person name="Kuo A."/>
            <person name="Mondo S."/>
            <person name="Pangilinan J."/>
            <person name="Riley R."/>
            <person name="Labutti K."/>
            <person name="Andreopoulos B."/>
            <person name="Lipzen A."/>
            <person name="Chen C."/>
            <person name="Yanf M."/>
            <person name="Daum C."/>
            <person name="Ng V."/>
            <person name="Clum A."/>
            <person name="Ohm R."/>
            <person name="Martin F."/>
            <person name="Silar P."/>
            <person name="Natvig D."/>
            <person name="Lalanne C."/>
            <person name="Gautier V."/>
            <person name="Ament-Velasquez S.L."/>
            <person name="Kruys A."/>
            <person name="Hutchinson M.I."/>
            <person name="Powell A.J."/>
            <person name="Barry K."/>
            <person name="Miller A.N."/>
            <person name="Grigoriev I.V."/>
            <person name="Debuchy R."/>
            <person name="Gladieux P."/>
            <person name="Thoren M.H."/>
            <person name="Johannesson H."/>
        </authorList>
    </citation>
    <scope>NUCLEOTIDE SEQUENCE</scope>
    <source>
        <strain evidence="1">CBS 315.58</strain>
    </source>
</reference>
<name>A0AAN7AU98_9PEZI</name>
<evidence type="ECO:0000313" key="1">
    <source>
        <dbReference type="EMBL" id="KAK4197725.1"/>
    </source>
</evidence>
<accession>A0AAN7AU98</accession>